<dbReference type="GO" id="GO:0008017">
    <property type="term" value="F:microtubule binding"/>
    <property type="evidence" value="ECO:0007669"/>
    <property type="project" value="InterPro"/>
</dbReference>
<dbReference type="GeneTree" id="ENSGT00390000009477"/>
<dbReference type="InterPro" id="IPR039308">
    <property type="entry name" value="GAS8"/>
</dbReference>
<evidence type="ECO:0000256" key="9">
    <source>
        <dbReference type="ARBA" id="ARBA00023069"/>
    </source>
</evidence>
<keyword evidence="6" id="KW-0493">Microtubule</keyword>
<evidence type="ECO:0000256" key="4">
    <source>
        <dbReference type="ARBA" id="ARBA00021301"/>
    </source>
</evidence>
<evidence type="ECO:0000256" key="11">
    <source>
        <dbReference type="ARBA" id="ARBA00023273"/>
    </source>
</evidence>
<evidence type="ECO:0000256" key="8">
    <source>
        <dbReference type="ARBA" id="ARBA00023054"/>
    </source>
</evidence>
<evidence type="ECO:0000313" key="15">
    <source>
        <dbReference type="Ensembl" id="ENSCSEP00000002803.1"/>
    </source>
</evidence>
<keyword evidence="16" id="KW-1185">Reference proteome</keyword>
<keyword evidence="11" id="KW-0966">Cell projection</keyword>
<keyword evidence="9" id="KW-0969">Cilium</keyword>
<dbReference type="GO" id="GO:0005874">
    <property type="term" value="C:microtubule"/>
    <property type="evidence" value="ECO:0007669"/>
    <property type="project" value="UniProtKB-KW"/>
</dbReference>
<dbReference type="GO" id="GO:0031514">
    <property type="term" value="C:motile cilium"/>
    <property type="evidence" value="ECO:0007669"/>
    <property type="project" value="UniProtKB-SubCell"/>
</dbReference>
<dbReference type="PANTHER" id="PTHR31543:SF0">
    <property type="entry name" value="DYNEIN REGULATORY COMPLEX SUBUNIT 4"/>
    <property type="match status" value="1"/>
</dbReference>
<evidence type="ECO:0000256" key="7">
    <source>
        <dbReference type="ARBA" id="ARBA00022846"/>
    </source>
</evidence>
<dbReference type="Ensembl" id="ENSCSET00000002846.1">
    <property type="protein sequence ID" value="ENSCSEP00000002803.1"/>
    <property type="gene ID" value="ENSCSEG00000001855.1"/>
</dbReference>
<keyword evidence="7" id="KW-0282">Flagellum</keyword>
<reference evidence="15" key="2">
    <citation type="submission" date="2025-08" db="UniProtKB">
        <authorList>
            <consortium name="Ensembl"/>
        </authorList>
    </citation>
    <scope>IDENTIFICATION</scope>
</reference>
<dbReference type="PANTHER" id="PTHR31543">
    <property type="entry name" value="DYNEIN REGULATORY COMPLEX SUBUNIT 4"/>
    <property type="match status" value="1"/>
</dbReference>
<protein>
    <recommendedName>
        <fullName evidence="4">Dynein regulatory complex subunit 4</fullName>
    </recommendedName>
    <alternativeName>
        <fullName evidence="12">Growth arrest-specific protein 8</fullName>
    </alternativeName>
</protein>
<reference evidence="15 16" key="1">
    <citation type="journal article" date="2014" name="Nat. Genet.">
        <title>Whole-genome sequence of a flatfish provides insights into ZW sex chromosome evolution and adaptation to a benthic lifestyle.</title>
        <authorList>
            <person name="Chen S."/>
            <person name="Zhang G."/>
            <person name="Shao C."/>
            <person name="Huang Q."/>
            <person name="Liu G."/>
            <person name="Zhang P."/>
            <person name="Song W."/>
            <person name="An N."/>
            <person name="Chalopin D."/>
            <person name="Volff J.N."/>
            <person name="Hong Y."/>
            <person name="Li Q."/>
            <person name="Sha Z."/>
            <person name="Zhou H."/>
            <person name="Xie M."/>
            <person name="Yu Q."/>
            <person name="Liu Y."/>
            <person name="Xiang H."/>
            <person name="Wang N."/>
            <person name="Wu K."/>
            <person name="Yang C."/>
            <person name="Zhou Q."/>
            <person name="Liao X."/>
            <person name="Yang L."/>
            <person name="Hu Q."/>
            <person name="Zhang J."/>
            <person name="Meng L."/>
            <person name="Jin L."/>
            <person name="Tian Y."/>
            <person name="Lian J."/>
            <person name="Yang J."/>
            <person name="Miao G."/>
            <person name="Liu S."/>
            <person name="Liang Z."/>
            <person name="Yan F."/>
            <person name="Li Y."/>
            <person name="Sun B."/>
            <person name="Zhang H."/>
            <person name="Zhang J."/>
            <person name="Zhu Y."/>
            <person name="Du M."/>
            <person name="Zhao Y."/>
            <person name="Schartl M."/>
            <person name="Tang Q."/>
            <person name="Wang J."/>
        </authorList>
    </citation>
    <scope>NUCLEOTIDE SEQUENCE</scope>
</reference>
<organism evidence="15 16">
    <name type="scientific">Cynoglossus semilaevis</name>
    <name type="common">Tongue sole</name>
    <dbReference type="NCBI Taxonomy" id="244447"/>
    <lineage>
        <taxon>Eukaryota</taxon>
        <taxon>Metazoa</taxon>
        <taxon>Chordata</taxon>
        <taxon>Craniata</taxon>
        <taxon>Vertebrata</taxon>
        <taxon>Euteleostomi</taxon>
        <taxon>Actinopterygii</taxon>
        <taxon>Neopterygii</taxon>
        <taxon>Teleostei</taxon>
        <taxon>Neoteleostei</taxon>
        <taxon>Acanthomorphata</taxon>
        <taxon>Carangaria</taxon>
        <taxon>Pleuronectiformes</taxon>
        <taxon>Pleuronectoidei</taxon>
        <taxon>Cynoglossidae</taxon>
        <taxon>Cynoglossinae</taxon>
        <taxon>Cynoglossus</taxon>
    </lineage>
</organism>
<proteinExistence type="inferred from homology"/>
<comment type="subcellular location">
    <subcellularLocation>
        <location evidence="1">Cell projection</location>
        <location evidence="1">Cilium</location>
        <location evidence="1">Flagellum</location>
    </subcellularLocation>
    <subcellularLocation>
        <location evidence="2">Cytoplasm</location>
        <location evidence="2">Cytoskeleton</location>
    </subcellularLocation>
</comment>
<keyword evidence="5" id="KW-0963">Cytoplasm</keyword>
<comment type="similarity">
    <text evidence="3">Belongs to the DRC4 family.</text>
</comment>
<dbReference type="Proteomes" id="UP000265120">
    <property type="component" value="Chromosome 15"/>
</dbReference>
<reference evidence="15" key="3">
    <citation type="submission" date="2025-09" db="UniProtKB">
        <authorList>
            <consortium name="Ensembl"/>
        </authorList>
    </citation>
    <scope>IDENTIFICATION</scope>
</reference>
<evidence type="ECO:0000256" key="10">
    <source>
        <dbReference type="ARBA" id="ARBA00023212"/>
    </source>
</evidence>
<accession>A0A3P8UHV1</accession>
<dbReference type="GO" id="GO:0031267">
    <property type="term" value="F:small GTPase binding"/>
    <property type="evidence" value="ECO:0007669"/>
    <property type="project" value="InterPro"/>
</dbReference>
<evidence type="ECO:0000256" key="5">
    <source>
        <dbReference type="ARBA" id="ARBA00022490"/>
    </source>
</evidence>
<evidence type="ECO:0000256" key="3">
    <source>
        <dbReference type="ARBA" id="ARBA00009859"/>
    </source>
</evidence>
<evidence type="ECO:0000256" key="1">
    <source>
        <dbReference type="ARBA" id="ARBA00004230"/>
    </source>
</evidence>
<dbReference type="InParanoid" id="A0A3P8UHV1"/>
<evidence type="ECO:0000256" key="13">
    <source>
        <dbReference type="SAM" id="Coils"/>
    </source>
</evidence>
<feature type="domain" description="Growth arrest-specific protein 8" evidence="14">
    <location>
        <begin position="222"/>
        <end position="325"/>
    </location>
</feature>
<evidence type="ECO:0000256" key="12">
    <source>
        <dbReference type="ARBA" id="ARBA00031568"/>
    </source>
</evidence>
<sequence>MPPKGKKKKGKEVMSVAELDKMPAEAMSEKQLQKYITYLRDQLDKERKERPVFQLDCEKIQSFLELCRQNLENTKAELSCTDAASWEAGKHHQMEVGAYKMHLRHELHELHNAISDLKSDLAAHASIIQSYHSKSELELWSSFQRMHTDHRHEKHMKNLSIEEINLKHWLELRGLTSDYEERIRDVEFTNCRRYHQNVILGEEKHQELMNNLDNKWKNRTRDLMQKHKTILRDAAETIFSLQTDALVQERAFKRKAADMQKLLSQADKDFVAAQDHNRCLHESMQEAEQKQSELQQQMQFYNQASACHEKNRAHMKHLESELRDLASPLRPTCDLEISAVAESSTFPL</sequence>
<feature type="coiled-coil region" evidence="13">
    <location>
        <begin position="277"/>
        <end position="304"/>
    </location>
</feature>
<dbReference type="InterPro" id="IPR025593">
    <property type="entry name" value="GAS8_dom"/>
</dbReference>
<keyword evidence="10" id="KW-0206">Cytoskeleton</keyword>
<name>A0A3P8UHV1_CYNSE</name>
<evidence type="ECO:0000256" key="6">
    <source>
        <dbReference type="ARBA" id="ARBA00022701"/>
    </source>
</evidence>
<dbReference type="GO" id="GO:0048870">
    <property type="term" value="P:cell motility"/>
    <property type="evidence" value="ECO:0007669"/>
    <property type="project" value="InterPro"/>
</dbReference>
<dbReference type="Pfam" id="PF13851">
    <property type="entry name" value="GAS"/>
    <property type="match status" value="1"/>
</dbReference>
<evidence type="ECO:0000313" key="16">
    <source>
        <dbReference type="Proteomes" id="UP000265120"/>
    </source>
</evidence>
<dbReference type="AlphaFoldDB" id="A0A3P8UHV1"/>
<dbReference type="GO" id="GO:0005794">
    <property type="term" value="C:Golgi apparatus"/>
    <property type="evidence" value="ECO:0007669"/>
    <property type="project" value="TreeGrafter"/>
</dbReference>
<evidence type="ECO:0000259" key="14">
    <source>
        <dbReference type="Pfam" id="PF13851"/>
    </source>
</evidence>
<keyword evidence="8 13" id="KW-0175">Coiled coil</keyword>
<evidence type="ECO:0000256" key="2">
    <source>
        <dbReference type="ARBA" id="ARBA00004245"/>
    </source>
</evidence>
<dbReference type="STRING" id="244447.ENSCSEP00000002803"/>